<reference evidence="8 9" key="1">
    <citation type="submission" date="2016-10" db="EMBL/GenBank/DDBJ databases">
        <authorList>
            <person name="de Groot N.N."/>
        </authorList>
    </citation>
    <scope>NUCLEOTIDE SEQUENCE [LARGE SCALE GENOMIC DNA]</scope>
    <source>
        <strain evidence="8 9">DSM 22007</strain>
    </source>
</reference>
<gene>
    <name evidence="6" type="primary">tilS</name>
    <name evidence="8" type="ORF">SAMN04488092_10289</name>
</gene>
<comment type="domain">
    <text evidence="6">The N-terminal region contains the highly conserved SGGXDS motif, predicted to be a P-loop motif involved in ATP binding.</text>
</comment>
<dbReference type="CDD" id="cd01992">
    <property type="entry name" value="TilS_N"/>
    <property type="match status" value="1"/>
</dbReference>
<dbReference type="Proteomes" id="UP000198634">
    <property type="component" value="Unassembled WGS sequence"/>
</dbReference>
<evidence type="ECO:0000256" key="4">
    <source>
        <dbReference type="ARBA" id="ARBA00022840"/>
    </source>
</evidence>
<name>A0A1H9ACX6_9RHOB</name>
<dbReference type="InterPro" id="IPR011063">
    <property type="entry name" value="TilS/TtcA_N"/>
</dbReference>
<evidence type="ECO:0000256" key="1">
    <source>
        <dbReference type="ARBA" id="ARBA00022598"/>
    </source>
</evidence>
<dbReference type="GO" id="GO:0006400">
    <property type="term" value="P:tRNA modification"/>
    <property type="evidence" value="ECO:0007669"/>
    <property type="project" value="UniProtKB-UniRule"/>
</dbReference>
<accession>A0A1H9ACX6</accession>
<keyword evidence="6" id="KW-0963">Cytoplasm</keyword>
<comment type="catalytic activity">
    <reaction evidence="5 6">
        <text>cytidine(34) in tRNA(Ile2) + L-lysine + ATP = lysidine(34) in tRNA(Ile2) + AMP + diphosphate + H(+)</text>
        <dbReference type="Rhea" id="RHEA:43744"/>
        <dbReference type="Rhea" id="RHEA-COMP:10625"/>
        <dbReference type="Rhea" id="RHEA-COMP:10670"/>
        <dbReference type="ChEBI" id="CHEBI:15378"/>
        <dbReference type="ChEBI" id="CHEBI:30616"/>
        <dbReference type="ChEBI" id="CHEBI:32551"/>
        <dbReference type="ChEBI" id="CHEBI:33019"/>
        <dbReference type="ChEBI" id="CHEBI:82748"/>
        <dbReference type="ChEBI" id="CHEBI:83665"/>
        <dbReference type="ChEBI" id="CHEBI:456215"/>
        <dbReference type="EC" id="6.3.4.19"/>
    </reaction>
</comment>
<evidence type="ECO:0000259" key="7">
    <source>
        <dbReference type="Pfam" id="PF01171"/>
    </source>
</evidence>
<dbReference type="PANTHER" id="PTHR43033">
    <property type="entry name" value="TRNA(ILE)-LYSIDINE SYNTHASE-RELATED"/>
    <property type="match status" value="1"/>
</dbReference>
<dbReference type="Pfam" id="PF01171">
    <property type="entry name" value="ATP_bind_3"/>
    <property type="match status" value="1"/>
</dbReference>
<comment type="function">
    <text evidence="6">Ligates lysine onto the cytidine present at position 34 of the AUA codon-specific tRNA(Ile) that contains the anticodon CAU, in an ATP-dependent manner. Cytidine is converted to lysidine, thus changing the amino acid specificity of the tRNA from methionine to isoleucine.</text>
</comment>
<keyword evidence="3 6" id="KW-0547">Nucleotide-binding</keyword>
<dbReference type="EMBL" id="FOEP01000002">
    <property type="protein sequence ID" value="SEP74391.1"/>
    <property type="molecule type" value="Genomic_DNA"/>
</dbReference>
<evidence type="ECO:0000313" key="8">
    <source>
        <dbReference type="EMBL" id="SEP74391.1"/>
    </source>
</evidence>
<evidence type="ECO:0000313" key="9">
    <source>
        <dbReference type="Proteomes" id="UP000198634"/>
    </source>
</evidence>
<dbReference type="NCBIfam" id="TIGR02432">
    <property type="entry name" value="lysidine_TilS_N"/>
    <property type="match status" value="1"/>
</dbReference>
<dbReference type="InterPro" id="IPR012795">
    <property type="entry name" value="tRNA_Ile_lys_synt_N"/>
</dbReference>
<keyword evidence="1 6" id="KW-0436">Ligase</keyword>
<dbReference type="Gene3D" id="3.40.50.620">
    <property type="entry name" value="HUPs"/>
    <property type="match status" value="1"/>
</dbReference>
<evidence type="ECO:0000256" key="6">
    <source>
        <dbReference type="HAMAP-Rule" id="MF_01161"/>
    </source>
</evidence>
<dbReference type="GO" id="GO:0005524">
    <property type="term" value="F:ATP binding"/>
    <property type="evidence" value="ECO:0007669"/>
    <property type="project" value="UniProtKB-UniRule"/>
</dbReference>
<evidence type="ECO:0000256" key="2">
    <source>
        <dbReference type="ARBA" id="ARBA00022694"/>
    </source>
</evidence>
<evidence type="ECO:0000256" key="5">
    <source>
        <dbReference type="ARBA" id="ARBA00048539"/>
    </source>
</evidence>
<dbReference type="HAMAP" id="MF_01161">
    <property type="entry name" value="tRNA_Ile_lys_synt"/>
    <property type="match status" value="1"/>
</dbReference>
<sequence>MTRENVDLHASLSQALDGVAGPLGVAVSGGGDSLALLYLLADWAGDAGVELHVVTVDHGLRPEARDEARAVALHAHALGVCHDTLLWQGWDGSGNLQDQARRARYGLIGAWAKEHGIPQVALGHTADDQAETMLMRLARGAGVDGLSGMAVKRRVGPVEFLRPLLSLRREALRDALRSRGVEWVEDPSNTDVRFDRIKARRALENLGDLGVNASSLALVAGNMRQAQEALNWAVLGFSRQNVQVRAGDVIIDRKAFLTLPRELARRLLVHVLNWLAGAEYAPRGRAVVGMIEAAASGTPAVLQGCRMVIRKGGLHFFRELNAVAKVRSAPDGLWDGRWRLTGPAQPGQWIAALGHEGLAHCPDWRACGRPAAAVAAGPAVWSDQGLVAAPLAGVSAGWRAELAPEHEDFLSGLS</sequence>
<dbReference type="InterPro" id="IPR014729">
    <property type="entry name" value="Rossmann-like_a/b/a_fold"/>
</dbReference>
<feature type="binding site" evidence="6">
    <location>
        <begin position="28"/>
        <end position="33"/>
    </location>
    <ligand>
        <name>ATP</name>
        <dbReference type="ChEBI" id="CHEBI:30616"/>
    </ligand>
</feature>
<proteinExistence type="inferred from homology"/>
<dbReference type="RefSeq" id="WP_245776299.1">
    <property type="nucleotide sequence ID" value="NZ_FOEP01000002.1"/>
</dbReference>
<dbReference type="EC" id="6.3.4.19" evidence="6"/>
<keyword evidence="9" id="KW-1185">Reference proteome</keyword>
<comment type="subcellular location">
    <subcellularLocation>
        <location evidence="6">Cytoplasm</location>
    </subcellularLocation>
</comment>
<dbReference type="GO" id="GO:0032267">
    <property type="term" value="F:tRNA(Ile)-lysidine synthase activity"/>
    <property type="evidence" value="ECO:0007669"/>
    <property type="project" value="UniProtKB-EC"/>
</dbReference>
<keyword evidence="2 6" id="KW-0819">tRNA processing</keyword>
<dbReference type="STRING" id="657014.SAMN04488092_10289"/>
<dbReference type="InterPro" id="IPR012094">
    <property type="entry name" value="tRNA_Ile_lys_synt"/>
</dbReference>
<evidence type="ECO:0000256" key="3">
    <source>
        <dbReference type="ARBA" id="ARBA00022741"/>
    </source>
</evidence>
<dbReference type="PANTHER" id="PTHR43033:SF1">
    <property type="entry name" value="TRNA(ILE)-LYSIDINE SYNTHASE-RELATED"/>
    <property type="match status" value="1"/>
</dbReference>
<comment type="similarity">
    <text evidence="6">Belongs to the tRNA(Ile)-lysidine synthase family.</text>
</comment>
<dbReference type="SUPFAM" id="SSF52402">
    <property type="entry name" value="Adenine nucleotide alpha hydrolases-like"/>
    <property type="match status" value="1"/>
</dbReference>
<protein>
    <recommendedName>
        <fullName evidence="6">tRNA(Ile)-lysidine synthase</fullName>
        <ecNumber evidence="6">6.3.4.19</ecNumber>
    </recommendedName>
    <alternativeName>
        <fullName evidence="6">tRNA(Ile)-2-lysyl-cytidine synthase</fullName>
    </alternativeName>
    <alternativeName>
        <fullName evidence="6">tRNA(Ile)-lysidine synthetase</fullName>
    </alternativeName>
</protein>
<feature type="domain" description="tRNA(Ile)-lysidine/2-thiocytidine synthase N-terminal" evidence="7">
    <location>
        <begin position="24"/>
        <end position="201"/>
    </location>
</feature>
<keyword evidence="4 6" id="KW-0067">ATP-binding</keyword>
<dbReference type="AlphaFoldDB" id="A0A1H9ACX6"/>
<dbReference type="GO" id="GO:0005737">
    <property type="term" value="C:cytoplasm"/>
    <property type="evidence" value="ECO:0007669"/>
    <property type="project" value="UniProtKB-SubCell"/>
</dbReference>
<organism evidence="8 9">
    <name type="scientific">Thalassovita taeanensis</name>
    <dbReference type="NCBI Taxonomy" id="657014"/>
    <lineage>
        <taxon>Bacteria</taxon>
        <taxon>Pseudomonadati</taxon>
        <taxon>Pseudomonadota</taxon>
        <taxon>Alphaproteobacteria</taxon>
        <taxon>Rhodobacterales</taxon>
        <taxon>Roseobacteraceae</taxon>
        <taxon>Thalassovita</taxon>
    </lineage>
</organism>